<dbReference type="Proteomes" id="UP000242638">
    <property type="component" value="Unassembled WGS sequence"/>
</dbReference>
<evidence type="ECO:0000256" key="3">
    <source>
        <dbReference type="SAM" id="MobiDB-lite"/>
    </source>
</evidence>
<accession>A0A3P9N2E9</accession>
<dbReference type="PANTHER" id="PTHR16675">
    <property type="entry name" value="MHC CLASS I-RELATED"/>
    <property type="match status" value="1"/>
</dbReference>
<dbReference type="GeneTree" id="ENSGT01120000271828"/>
<evidence type="ECO:0000259" key="5">
    <source>
        <dbReference type="PROSITE" id="PS50835"/>
    </source>
</evidence>
<keyword evidence="1" id="KW-0325">Glycoprotein</keyword>
<dbReference type="InterPro" id="IPR050208">
    <property type="entry name" value="MHC_class-I_related"/>
</dbReference>
<organism evidence="6 7">
    <name type="scientific">Poecilia reticulata</name>
    <name type="common">Guppy</name>
    <name type="synonym">Acanthophacelus reticulatus</name>
    <dbReference type="NCBI Taxonomy" id="8081"/>
    <lineage>
        <taxon>Eukaryota</taxon>
        <taxon>Metazoa</taxon>
        <taxon>Chordata</taxon>
        <taxon>Craniata</taxon>
        <taxon>Vertebrata</taxon>
        <taxon>Euteleostomi</taxon>
        <taxon>Actinopterygii</taxon>
        <taxon>Neopterygii</taxon>
        <taxon>Teleostei</taxon>
        <taxon>Neoteleostei</taxon>
        <taxon>Acanthomorphata</taxon>
        <taxon>Ovalentaria</taxon>
        <taxon>Atherinomorphae</taxon>
        <taxon>Cyprinodontiformes</taxon>
        <taxon>Poeciliidae</taxon>
        <taxon>Poeciliinae</taxon>
        <taxon>Poecilia</taxon>
    </lineage>
</organism>
<keyword evidence="4" id="KW-1133">Transmembrane helix</keyword>
<sequence>MYGCEWDDETEEVKGYDQFGYDGEDFITLSLETKSWVAPTRQAVITKQKWDSNVAFERNEESYLTEICPEWLQKYVNYGRSSLIKTELPSVSFLQRTPSSPVSCHATSFYPDTAEMFWRKDGEEIHDGVEKGEILSNHDGTFQMSINIYLESVPPEDWIKYECVFLLSGVERDVIRLEKTRIRTNESVKNVSTVNCNTMNILLAVAVILLCLIGGIIGFILYKKYTGSQDTRTSSSSPEVSSLNSKSSDDSRDGTPSGKPLL</sequence>
<reference evidence="6" key="3">
    <citation type="submission" date="2025-09" db="UniProtKB">
        <authorList>
            <consortium name="Ensembl"/>
        </authorList>
    </citation>
    <scope>IDENTIFICATION</scope>
    <source>
        <strain evidence="6">Guanapo</strain>
    </source>
</reference>
<dbReference type="InterPro" id="IPR011162">
    <property type="entry name" value="MHC_I/II-like_Ag-recog"/>
</dbReference>
<dbReference type="FunFam" id="2.60.40.10:FF:000943">
    <property type="entry name" value="Classical MHC class I molecule, alpha-chain"/>
    <property type="match status" value="1"/>
</dbReference>
<dbReference type="Ensembl" id="ENSPRET00000003743.1">
    <property type="protein sequence ID" value="ENSPREP00000003688.1"/>
    <property type="gene ID" value="ENSPREG00000002651.1"/>
</dbReference>
<dbReference type="InterPro" id="IPR013783">
    <property type="entry name" value="Ig-like_fold"/>
</dbReference>
<dbReference type="InterPro" id="IPR007110">
    <property type="entry name" value="Ig-like_dom"/>
</dbReference>
<dbReference type="SUPFAM" id="SSF54452">
    <property type="entry name" value="MHC antigen-recognition domain"/>
    <property type="match status" value="1"/>
</dbReference>
<feature type="transmembrane region" description="Helical" evidence="4">
    <location>
        <begin position="201"/>
        <end position="222"/>
    </location>
</feature>
<dbReference type="PROSITE" id="PS50835">
    <property type="entry name" value="IG_LIKE"/>
    <property type="match status" value="1"/>
</dbReference>
<dbReference type="PRINTS" id="PR01638">
    <property type="entry name" value="MHCCLASSI"/>
</dbReference>
<dbReference type="STRING" id="8081.ENSPREP00000003688"/>
<dbReference type="InterPro" id="IPR036179">
    <property type="entry name" value="Ig-like_dom_sf"/>
</dbReference>
<feature type="region of interest" description="Disordered" evidence="3">
    <location>
        <begin position="229"/>
        <end position="262"/>
    </location>
</feature>
<reference evidence="6" key="2">
    <citation type="submission" date="2025-08" db="UniProtKB">
        <authorList>
            <consortium name="Ensembl"/>
        </authorList>
    </citation>
    <scope>IDENTIFICATION</scope>
    <source>
        <strain evidence="6">Guanapo</strain>
    </source>
</reference>
<dbReference type="GO" id="GO:0006955">
    <property type="term" value="P:immune response"/>
    <property type="evidence" value="ECO:0007669"/>
    <property type="project" value="TreeGrafter"/>
</dbReference>
<comment type="similarity">
    <text evidence="2">Belongs to the MHC class I family.</text>
</comment>
<name>A0A3P9N2E9_POERE</name>
<feature type="domain" description="Ig-like" evidence="5">
    <location>
        <begin position="89"/>
        <end position="163"/>
    </location>
</feature>
<evidence type="ECO:0000256" key="2">
    <source>
        <dbReference type="RuleBase" id="RU004439"/>
    </source>
</evidence>
<dbReference type="OMA" id="VHISQTI"/>
<feature type="compositionally biased region" description="Low complexity" evidence="3">
    <location>
        <begin position="234"/>
        <end position="246"/>
    </location>
</feature>
<evidence type="ECO:0000256" key="1">
    <source>
        <dbReference type="ARBA" id="ARBA00023180"/>
    </source>
</evidence>
<dbReference type="SUPFAM" id="SSF48726">
    <property type="entry name" value="Immunoglobulin"/>
    <property type="match status" value="1"/>
</dbReference>
<dbReference type="Bgee" id="ENSPREG00000002651">
    <property type="expression patterns" value="Expressed in head and 1 other cell type or tissue"/>
</dbReference>
<dbReference type="GO" id="GO:0005615">
    <property type="term" value="C:extracellular space"/>
    <property type="evidence" value="ECO:0007669"/>
    <property type="project" value="TreeGrafter"/>
</dbReference>
<dbReference type="Gene3D" id="3.30.500.10">
    <property type="entry name" value="MHC class I-like antigen recognition-like"/>
    <property type="match status" value="1"/>
</dbReference>
<dbReference type="AlphaFoldDB" id="A0A3P9N2E9"/>
<dbReference type="InterPro" id="IPR003597">
    <property type="entry name" value="Ig_C1-set"/>
</dbReference>
<dbReference type="InterPro" id="IPR001039">
    <property type="entry name" value="MHC_I_a_a1/a2"/>
</dbReference>
<keyword evidence="4" id="KW-0812">Transmembrane</keyword>
<dbReference type="InterPro" id="IPR037055">
    <property type="entry name" value="MHC_I-like_Ag-recog_sf"/>
</dbReference>
<dbReference type="GO" id="GO:0009897">
    <property type="term" value="C:external side of plasma membrane"/>
    <property type="evidence" value="ECO:0007669"/>
    <property type="project" value="TreeGrafter"/>
</dbReference>
<dbReference type="Pfam" id="PF00129">
    <property type="entry name" value="MHC_I"/>
    <property type="match status" value="1"/>
</dbReference>
<reference evidence="7" key="1">
    <citation type="submission" date="2013-11" db="EMBL/GenBank/DDBJ databases">
        <title>The genomic landscape of the Guanapo guppy.</title>
        <authorList>
            <person name="Kuenstner A."/>
            <person name="Dreyer C."/>
        </authorList>
    </citation>
    <scope>NUCLEOTIDE SEQUENCE</scope>
    <source>
        <strain evidence="7">Guanapo</strain>
    </source>
</reference>
<keyword evidence="7" id="KW-1185">Reference proteome</keyword>
<keyword evidence="4" id="KW-0472">Membrane</keyword>
<dbReference type="Pfam" id="PF07654">
    <property type="entry name" value="C1-set"/>
    <property type="match status" value="1"/>
</dbReference>
<protein>
    <submittedName>
        <fullName evidence="6">Class I histocompatibility antigen, F10 alpha chain-like</fullName>
    </submittedName>
</protein>
<dbReference type="PANTHER" id="PTHR16675:SF237">
    <property type="entry name" value="MHC CLASS I ANTIGEN TRANSCRIPT VARIANT 1-RELATED"/>
    <property type="match status" value="1"/>
</dbReference>
<evidence type="ECO:0000256" key="4">
    <source>
        <dbReference type="SAM" id="Phobius"/>
    </source>
</evidence>
<evidence type="ECO:0000313" key="7">
    <source>
        <dbReference type="Proteomes" id="UP000242638"/>
    </source>
</evidence>
<dbReference type="InterPro" id="IPR011161">
    <property type="entry name" value="MHC_I-like_Ag-recog"/>
</dbReference>
<evidence type="ECO:0000313" key="6">
    <source>
        <dbReference type="Ensembl" id="ENSPREP00000003688.1"/>
    </source>
</evidence>
<proteinExistence type="inferred from homology"/>
<dbReference type="Gene3D" id="2.60.40.10">
    <property type="entry name" value="Immunoglobulins"/>
    <property type="match status" value="1"/>
</dbReference>